<feature type="non-terminal residue" evidence="2">
    <location>
        <position position="95"/>
    </location>
</feature>
<feature type="compositionally biased region" description="Low complexity" evidence="1">
    <location>
        <begin position="53"/>
        <end position="64"/>
    </location>
</feature>
<name>M7VWC4_ENTHI</name>
<dbReference type="EMBL" id="KB638523">
    <property type="protein sequence ID" value="EMS12217.1"/>
    <property type="molecule type" value="Genomic_DNA"/>
</dbReference>
<dbReference type="Proteomes" id="UP000030780">
    <property type="component" value="Unassembled WGS sequence"/>
</dbReference>
<feature type="compositionally biased region" description="Basic and acidic residues" evidence="1">
    <location>
        <begin position="76"/>
        <end position="95"/>
    </location>
</feature>
<reference evidence="2 3" key="1">
    <citation type="submission" date="2013-01" db="EMBL/GenBank/DDBJ databases">
        <authorList>
            <person name="Inman J."/>
            <person name="Zafar N."/>
            <person name="Lorenzi H."/>
            <person name="Caler E."/>
        </authorList>
    </citation>
    <scope>NUCLEOTIDE SEQUENCE [LARGE SCALE GENOMIC DNA]</scope>
    <source>
        <strain evidence="2 3">HM-3:IMSS</strain>
    </source>
</reference>
<dbReference type="VEuPathDB" id="AmoebaDB:KM1_315380"/>
<evidence type="ECO:0000313" key="2">
    <source>
        <dbReference type="EMBL" id="EMS12217.1"/>
    </source>
</evidence>
<feature type="compositionally biased region" description="Polar residues" evidence="1">
    <location>
        <begin position="65"/>
        <end position="75"/>
    </location>
</feature>
<protein>
    <submittedName>
        <fullName evidence="2">Surface antigen ariel1, putative</fullName>
    </submittedName>
</protein>
<proteinExistence type="predicted"/>
<feature type="region of interest" description="Disordered" evidence="1">
    <location>
        <begin position="37"/>
        <end position="95"/>
    </location>
</feature>
<evidence type="ECO:0000256" key="1">
    <source>
        <dbReference type="SAM" id="MobiDB-lite"/>
    </source>
</evidence>
<accession>M7VWC4</accession>
<sequence>MFAFLLFIAFTTATNVIPDIEQELKDVGLYDLFSKKESIHENDIENEEDKKSSSNSELDENSNNQPDESSNNKPNESSDNKPNESSDNKPNESSD</sequence>
<evidence type="ECO:0000313" key="3">
    <source>
        <dbReference type="Proteomes" id="UP000030780"/>
    </source>
</evidence>
<organism evidence="2 3">
    <name type="scientific">Entamoeba histolytica HM-3:IMSS</name>
    <dbReference type="NCBI Taxonomy" id="885315"/>
    <lineage>
        <taxon>Eukaryota</taxon>
        <taxon>Amoebozoa</taxon>
        <taxon>Evosea</taxon>
        <taxon>Archamoebae</taxon>
        <taxon>Mastigamoebida</taxon>
        <taxon>Entamoebidae</taxon>
        <taxon>Entamoeba</taxon>
    </lineage>
</organism>
<feature type="compositionally biased region" description="Basic and acidic residues" evidence="1">
    <location>
        <begin position="37"/>
        <end position="52"/>
    </location>
</feature>
<dbReference type="AlphaFoldDB" id="M7VWC4"/>
<gene>
    <name evidence="2" type="ORF">KM1_315380</name>
</gene>